<organism evidence="3 4">
    <name type="scientific">Palleronia marisminoris</name>
    <dbReference type="NCBI Taxonomy" id="315423"/>
    <lineage>
        <taxon>Bacteria</taxon>
        <taxon>Pseudomonadati</taxon>
        <taxon>Pseudomonadota</taxon>
        <taxon>Alphaproteobacteria</taxon>
        <taxon>Rhodobacterales</taxon>
        <taxon>Roseobacteraceae</taxon>
        <taxon>Palleronia</taxon>
    </lineage>
</organism>
<dbReference type="InterPro" id="IPR036429">
    <property type="entry name" value="SpoA-like_sf"/>
</dbReference>
<dbReference type="RefSeq" id="WP_085852275.1">
    <property type="nucleotide sequence ID" value="NZ_FOPF01000001.1"/>
</dbReference>
<accession>A0A1Y5RG06</accession>
<keyword evidence="4" id="KW-1185">Reference proteome</keyword>
<evidence type="ECO:0000313" key="4">
    <source>
        <dbReference type="Proteomes" id="UP000193870"/>
    </source>
</evidence>
<dbReference type="EMBL" id="FWFV01000001">
    <property type="protein sequence ID" value="SLN13998.1"/>
    <property type="molecule type" value="Genomic_DNA"/>
</dbReference>
<protein>
    <submittedName>
        <fullName evidence="3">Flagellar motor switch protein FliM</fullName>
    </submittedName>
</protein>
<keyword evidence="3" id="KW-0966">Cell projection</keyword>
<dbReference type="AlphaFoldDB" id="A0A1Y5RG06"/>
<evidence type="ECO:0000313" key="3">
    <source>
        <dbReference type="EMBL" id="SLN13998.1"/>
    </source>
</evidence>
<keyword evidence="3" id="KW-0282">Flagellum</keyword>
<dbReference type="STRING" id="315423.SAMN04488020_101229"/>
<dbReference type="Proteomes" id="UP000193870">
    <property type="component" value="Unassembled WGS sequence"/>
</dbReference>
<dbReference type="InterPro" id="IPR001543">
    <property type="entry name" value="FliN-like_C"/>
</dbReference>
<keyword evidence="3" id="KW-0969">Cilium</keyword>
<feature type="region of interest" description="Disordered" evidence="1">
    <location>
        <begin position="282"/>
        <end position="307"/>
    </location>
</feature>
<proteinExistence type="predicted"/>
<dbReference type="SUPFAM" id="SSF101801">
    <property type="entry name" value="Surface presentation of antigens (SPOA)"/>
    <property type="match status" value="1"/>
</dbReference>
<name>A0A1Y5RG06_9RHOB</name>
<dbReference type="Gene3D" id="2.30.330.10">
    <property type="entry name" value="SpoA-like"/>
    <property type="match status" value="1"/>
</dbReference>
<dbReference type="Pfam" id="PF01052">
    <property type="entry name" value="FliMN_C"/>
    <property type="match status" value="1"/>
</dbReference>
<feature type="domain" description="Flagellar motor switch protein FliN-like C-terminal" evidence="2">
    <location>
        <begin position="215"/>
        <end position="283"/>
    </location>
</feature>
<reference evidence="3 4" key="1">
    <citation type="submission" date="2017-03" db="EMBL/GenBank/DDBJ databases">
        <authorList>
            <person name="Afonso C.L."/>
            <person name="Miller P.J."/>
            <person name="Scott M.A."/>
            <person name="Spackman E."/>
            <person name="Goraichik I."/>
            <person name="Dimitrov K.M."/>
            <person name="Suarez D.L."/>
            <person name="Swayne D.E."/>
        </authorList>
    </citation>
    <scope>NUCLEOTIDE SEQUENCE [LARGE SCALE GENOMIC DNA]</scope>
    <source>
        <strain evidence="3 4">CECT 7066</strain>
    </source>
</reference>
<evidence type="ECO:0000259" key="2">
    <source>
        <dbReference type="Pfam" id="PF01052"/>
    </source>
</evidence>
<evidence type="ECO:0000256" key="1">
    <source>
        <dbReference type="SAM" id="MobiDB-lite"/>
    </source>
</evidence>
<sequence>MTIQSPLRRKIGAIRHDAPPLPSAERVLRRAIVHGLSRGLGLMAEVEKPTRETIQPEKAAALMAEGTLAVLLDGAAGPGVLLLEHGPLAAIIEQTTTGRIGKRVPRARAPSATDAALVADTFDRIFSTHEAMLEELKLSSAVTGFRYAAPLAKARDIVLALPDETHDHWTSRLSFADDEHRRGALHLILPTEAAAAAAMSEGAAGPDWPTRMQSRVMASEVTLEAELGRTTLTAAALRALRVGDRVVLPREQVGKVRLLGPGHVCVATGRLGQATGRKAVRLEPPAEDEDHGFEASGEGSEMGGLLM</sequence>
<gene>
    <name evidence="3" type="ORF">PAM7066_00231</name>
</gene>